<dbReference type="Proteomes" id="UP000234667">
    <property type="component" value="Unassembled WGS sequence"/>
</dbReference>
<dbReference type="Pfam" id="PF03069">
    <property type="entry name" value="FmdA_AmdA"/>
    <property type="match status" value="2"/>
</dbReference>
<name>A0A0J1DQN4_9ENTR</name>
<dbReference type="EMBL" id="LEUS01000032">
    <property type="protein sequence ID" value="KLY24077.1"/>
    <property type="molecule type" value="Genomic_DNA"/>
</dbReference>
<comment type="caution">
    <text evidence="2">The sequence shown here is derived from an EMBL/GenBank/DDBJ whole genome shotgun (WGS) entry which is preliminary data.</text>
</comment>
<gene>
    <name evidence="2" type="ORF">CWN49_09165</name>
    <name evidence="1" type="ORF">SK91_06008</name>
</gene>
<dbReference type="PANTHER" id="PTHR31891">
    <property type="entry name" value="FORMAMIDASE C869.04-RELATED"/>
    <property type="match status" value="1"/>
</dbReference>
<dbReference type="SUPFAM" id="SSF141130">
    <property type="entry name" value="Acetamidase/Formamidase-like"/>
    <property type="match status" value="1"/>
</dbReference>
<dbReference type="RefSeq" id="WP_004118225.1">
    <property type="nucleotide sequence ID" value="NZ_CABGVN010000017.1"/>
</dbReference>
<dbReference type="Gene3D" id="3.10.28.20">
    <property type="entry name" value="Acetamidase/Formamidase-like domains"/>
    <property type="match status" value="1"/>
</dbReference>
<dbReference type="EMBL" id="PIDR01000204">
    <property type="protein sequence ID" value="PLO71809.1"/>
    <property type="molecule type" value="Genomic_DNA"/>
</dbReference>
<dbReference type="PANTHER" id="PTHR31891:SF1">
    <property type="entry name" value="FORMAMIDASE C869.04-RELATED"/>
    <property type="match status" value="1"/>
</dbReference>
<dbReference type="AlphaFoldDB" id="A0A0J1DQN4"/>
<accession>A0A0J1DQN4</accession>
<dbReference type="Proteomes" id="UP000036305">
    <property type="component" value="Unassembled WGS sequence"/>
</dbReference>
<evidence type="ECO:0000313" key="2">
    <source>
        <dbReference type="EMBL" id="PLO71809.1"/>
    </source>
</evidence>
<organism evidence="2 4">
    <name type="scientific">Klebsiella michiganensis</name>
    <dbReference type="NCBI Taxonomy" id="1134687"/>
    <lineage>
        <taxon>Bacteria</taxon>
        <taxon>Pseudomonadati</taxon>
        <taxon>Pseudomonadota</taxon>
        <taxon>Gammaproteobacteria</taxon>
        <taxon>Enterobacterales</taxon>
        <taxon>Enterobacteriaceae</taxon>
        <taxon>Klebsiella/Raoultella group</taxon>
        <taxon>Klebsiella</taxon>
    </lineage>
</organism>
<reference evidence="2 4" key="3">
    <citation type="submission" date="2018-01" db="EMBL/GenBank/DDBJ databases">
        <title>Genomic study of Klebsiella pneumoniae.</title>
        <authorList>
            <person name="Yang Y."/>
            <person name="Bicalho R."/>
        </authorList>
    </citation>
    <scope>NUCLEOTIDE SEQUENCE [LARGE SCALE GENOMIC DNA]</scope>
    <source>
        <strain evidence="2 4">A10</strain>
    </source>
</reference>
<sequence length="315" mass="33755">MCQNCLVKTIHHAQHHFGWDNSLSPVLHVASGSQLEFHCLDAANGWFNAGSTAADIPTLPFDKLNPVSGPVYVEGAQPGDALKVTLESFRPSGFGWTANIPGFGLLADQFSDPALTLWQYDRQGLTPCAFGRYGRVPLKPFAGTLGVAPAAAGHHSVVPPRRVGGNLDIRDLAAGCTLWLPVEVEGALFSIGDTHAAQGDGEVCGTAIESAMDVVVKLEVVKDMPLKTPRFATPGPVTQHLDRHGYSAFTGIGPDLMTAARDAVSYTIDALCREQGMSAEEAYMLCSVCGDLRISEIVDRPNWVVSFYFPNSVFN</sequence>
<dbReference type="Gene3D" id="2.60.120.580">
    <property type="entry name" value="Acetamidase/Formamidase-like domains"/>
    <property type="match status" value="2"/>
</dbReference>
<dbReference type="GeneID" id="69758129"/>
<evidence type="ECO:0000313" key="3">
    <source>
        <dbReference type="Proteomes" id="UP000036305"/>
    </source>
</evidence>
<evidence type="ECO:0000313" key="1">
    <source>
        <dbReference type="EMBL" id="KLY24077.1"/>
    </source>
</evidence>
<keyword evidence="3" id="KW-1185">Reference proteome</keyword>
<evidence type="ECO:0000313" key="4">
    <source>
        <dbReference type="Proteomes" id="UP000234667"/>
    </source>
</evidence>
<protein>
    <submittedName>
        <fullName evidence="2">Acetamidase</fullName>
    </submittedName>
</protein>
<reference evidence="1 3" key="1">
    <citation type="submission" date="2015-06" db="EMBL/GenBank/DDBJ databases">
        <title>The Genome Sequence of None.</title>
        <authorList>
            <consortium name="The Broad Institute Genomics Platform"/>
            <consortium name="The Broad Institute Genome Sequencing Center for Infectious Disease"/>
            <person name="Earl A.M."/>
            <person name="Onderdonk A.B."/>
            <person name="Kirby J."/>
            <person name="Ferraro M.J."/>
            <person name="Huang S."/>
            <person name="Spencer M."/>
            <person name="Fodor A."/>
            <person name="Hooper D."/>
            <person name="Dekker J."/>
            <person name="O'Brien T."/>
            <person name="Quan V."/>
            <person name="Gombosev A."/>
            <person name="Delaney M."/>
            <person name="DuBois A."/>
            <person name="Ernst C."/>
            <person name="Kim D.S."/>
            <person name="Rossman W."/>
            <person name="Gohs F."/>
            <person name="Petruso H."/>
            <person name="Nozar T."/>
            <person name="Mougeot F."/>
            <person name="Manson-McGuire A."/>
            <person name="Young S."/>
            <person name="Abouelleil A."/>
            <person name="Cao P."/>
            <person name="Chapman S.B."/>
            <person name="Griggs A."/>
            <person name="Priest M."/>
            <person name="Shea T."/>
            <person name="Wortman I."/>
            <person name="Wortman J.R."/>
            <person name="Nusbaum C."/>
            <person name="Birren B."/>
        </authorList>
    </citation>
    <scope>NUCLEOTIDE SEQUENCE [LARGE SCALE GENOMIC DNA]</scope>
    <source>
        <strain evidence="1 3">MGH87</strain>
    </source>
</reference>
<reference evidence="2 4" key="2">
    <citation type="submission" date="2017-11" db="EMBL/GenBank/DDBJ databases">
        <authorList>
            <person name="Han C.G."/>
        </authorList>
    </citation>
    <scope>NUCLEOTIDE SEQUENCE [LARGE SCALE GENOMIC DNA]</scope>
    <source>
        <strain evidence="2 4">A10</strain>
    </source>
</reference>
<dbReference type="InterPro" id="IPR004304">
    <property type="entry name" value="FmdA_AmdA"/>
</dbReference>
<dbReference type="GO" id="GO:0016811">
    <property type="term" value="F:hydrolase activity, acting on carbon-nitrogen (but not peptide) bonds, in linear amides"/>
    <property type="evidence" value="ECO:0007669"/>
    <property type="project" value="InterPro"/>
</dbReference>
<proteinExistence type="predicted"/>